<sequence length="470" mass="54384">MIKKILFVFFFSLLIQKVAGQKTVFEFEPNFDKEIYATYPIVNNENNELLILFDTKNKYHTFLFNSDFEEISKINFDRLPKRINIFLGYTIQADNYFIIFKNSSSTKFAVVSINFKDKTSSHEIIDFSLNSEKLLDVFNFKNKLHLISTKFDSKSFNIYVYEDGNFKKNPISINGENEDKPYAGTAYDLLVDQKFTNTGDNMKIIDNKIPNSIAGSNYKAKFYINEESFTITFDKEKDITRVISIDPNSFEVSRSIFYHSKNRTQKIKNSNSYIFGDKLFQSASSYDFLKLTITDINTKKVIKEFLGNNLQDIYFKNGSINQYKTDLLGGKRELTTSKKFLRKISKGMQGISVFNVKGNYKVSIGSVKPVTFSGGGSGWSTSYNGSGVPTMQYNPSLQGSSDQKTVWINCIFDKDFNHQEGEVKDFIPKRILNFEKNTTIKRKSIFKFQNKMYRGVFILSLNRYRISHFL</sequence>
<reference evidence="2" key="1">
    <citation type="journal article" date="2019" name="Int. J. Syst. Evol. Microbiol.">
        <title>The Global Catalogue of Microorganisms (GCM) 10K type strain sequencing project: providing services to taxonomists for standard genome sequencing and annotation.</title>
        <authorList>
            <consortium name="The Broad Institute Genomics Platform"/>
            <consortium name="The Broad Institute Genome Sequencing Center for Infectious Disease"/>
            <person name="Wu L."/>
            <person name="Ma J."/>
        </authorList>
    </citation>
    <scope>NUCLEOTIDE SEQUENCE [LARGE SCALE GENOMIC DNA]</scope>
    <source>
        <strain evidence="2">KCTC 52274</strain>
    </source>
</reference>
<evidence type="ECO:0000313" key="1">
    <source>
        <dbReference type="EMBL" id="MFD2563845.1"/>
    </source>
</evidence>
<proteinExistence type="predicted"/>
<dbReference type="EMBL" id="JBHULE010000019">
    <property type="protein sequence ID" value="MFD2563845.1"/>
    <property type="molecule type" value="Genomic_DNA"/>
</dbReference>
<comment type="caution">
    <text evidence="1">The sequence shown here is derived from an EMBL/GenBank/DDBJ whole genome shotgun (WGS) entry which is preliminary data.</text>
</comment>
<accession>A0ABW5LGY1</accession>
<evidence type="ECO:0000313" key="2">
    <source>
        <dbReference type="Proteomes" id="UP001597319"/>
    </source>
</evidence>
<keyword evidence="2" id="KW-1185">Reference proteome</keyword>
<dbReference type="Proteomes" id="UP001597319">
    <property type="component" value="Unassembled WGS sequence"/>
</dbReference>
<organism evidence="1 2">
    <name type="scientific">Aquimarina rubra</name>
    <dbReference type="NCBI Taxonomy" id="1920033"/>
    <lineage>
        <taxon>Bacteria</taxon>
        <taxon>Pseudomonadati</taxon>
        <taxon>Bacteroidota</taxon>
        <taxon>Flavobacteriia</taxon>
        <taxon>Flavobacteriales</taxon>
        <taxon>Flavobacteriaceae</taxon>
        <taxon>Aquimarina</taxon>
    </lineage>
</organism>
<name>A0ABW5LGY1_9FLAO</name>
<dbReference type="RefSeq" id="WP_378293617.1">
    <property type="nucleotide sequence ID" value="NZ_JBHULE010000019.1"/>
</dbReference>
<gene>
    <name evidence="1" type="ORF">ACFSR1_14285</name>
</gene>
<protein>
    <submittedName>
        <fullName evidence="1">Uncharacterized protein</fullName>
    </submittedName>
</protein>